<gene>
    <name evidence="2" type="ORF">FRX31_032882</name>
</gene>
<feature type="signal peptide" evidence="1">
    <location>
        <begin position="1"/>
        <end position="19"/>
    </location>
</feature>
<proteinExistence type="predicted"/>
<evidence type="ECO:0000313" key="2">
    <source>
        <dbReference type="EMBL" id="KAF5177532.1"/>
    </source>
</evidence>
<protein>
    <submittedName>
        <fullName evidence="2">Uncharacterized protein</fullName>
    </submittedName>
</protein>
<organism evidence="2 3">
    <name type="scientific">Thalictrum thalictroides</name>
    <name type="common">Rue-anemone</name>
    <name type="synonym">Anemone thalictroides</name>
    <dbReference type="NCBI Taxonomy" id="46969"/>
    <lineage>
        <taxon>Eukaryota</taxon>
        <taxon>Viridiplantae</taxon>
        <taxon>Streptophyta</taxon>
        <taxon>Embryophyta</taxon>
        <taxon>Tracheophyta</taxon>
        <taxon>Spermatophyta</taxon>
        <taxon>Magnoliopsida</taxon>
        <taxon>Ranunculales</taxon>
        <taxon>Ranunculaceae</taxon>
        <taxon>Thalictroideae</taxon>
        <taxon>Thalictrum</taxon>
    </lineage>
</organism>
<dbReference type="OrthoDB" id="3656567at2759"/>
<sequence length="165" mass="17161">MKLNIIILFIAVQLAGIFAAAISNSAAECGSLAVMSTKHLPASINAADVRKCADHPLGHKRSGVQSLAPMSNDDLIVAAANVNLLASGEVQADACYYDAPYGCSNGYCWKDCGPAGRGQWCWLAANGGAGDWTKCSTYDQCRVVPGADCGRNCKQGSNACGCNCH</sequence>
<dbReference type="EMBL" id="JABWDY010041289">
    <property type="protein sequence ID" value="KAF5177532.1"/>
    <property type="molecule type" value="Genomic_DNA"/>
</dbReference>
<comment type="caution">
    <text evidence="2">The sequence shown here is derived from an EMBL/GenBank/DDBJ whole genome shotgun (WGS) entry which is preliminary data.</text>
</comment>
<keyword evidence="3" id="KW-1185">Reference proteome</keyword>
<keyword evidence="1" id="KW-0732">Signal</keyword>
<feature type="chain" id="PRO_5029732977" evidence="1">
    <location>
        <begin position="20"/>
        <end position="165"/>
    </location>
</feature>
<dbReference type="Proteomes" id="UP000554482">
    <property type="component" value="Unassembled WGS sequence"/>
</dbReference>
<reference evidence="2 3" key="1">
    <citation type="submission" date="2020-06" db="EMBL/GenBank/DDBJ databases">
        <title>Transcriptomic and genomic resources for Thalictrum thalictroides and T. hernandezii: Facilitating candidate gene discovery in an emerging model plant lineage.</title>
        <authorList>
            <person name="Arias T."/>
            <person name="Riano-Pachon D.M."/>
            <person name="Di Stilio V.S."/>
        </authorList>
    </citation>
    <scope>NUCLEOTIDE SEQUENCE [LARGE SCALE GENOMIC DNA]</scope>
    <source>
        <strain evidence="3">cv. WT478/WT964</strain>
        <tissue evidence="2">Leaves</tissue>
    </source>
</reference>
<dbReference type="AlphaFoldDB" id="A0A7J6UZA9"/>
<accession>A0A7J6UZA9</accession>
<name>A0A7J6UZA9_THATH</name>
<evidence type="ECO:0000256" key="1">
    <source>
        <dbReference type="SAM" id="SignalP"/>
    </source>
</evidence>
<evidence type="ECO:0000313" key="3">
    <source>
        <dbReference type="Proteomes" id="UP000554482"/>
    </source>
</evidence>